<proteinExistence type="inferred from homology"/>
<dbReference type="InterPro" id="IPR043129">
    <property type="entry name" value="ATPase_NBD"/>
</dbReference>
<gene>
    <name evidence="3" type="ORF">BdWA1_001085</name>
</gene>
<dbReference type="InterPro" id="IPR004000">
    <property type="entry name" value="Actin"/>
</dbReference>
<dbReference type="Pfam" id="PF00022">
    <property type="entry name" value="Actin"/>
    <property type="match status" value="1"/>
</dbReference>
<keyword evidence="4" id="KW-1185">Reference proteome</keyword>
<evidence type="ECO:0000313" key="4">
    <source>
        <dbReference type="Proteomes" id="UP001214638"/>
    </source>
</evidence>
<dbReference type="RefSeq" id="XP_067804922.1">
    <property type="nucleotide sequence ID" value="XM_067946131.1"/>
</dbReference>
<comment type="caution">
    <text evidence="3">The sequence shown here is derived from an EMBL/GenBank/DDBJ whole genome shotgun (WGS) entry which is preliminary data.</text>
</comment>
<comment type="catalytic activity">
    <reaction evidence="1">
        <text>ATP + H2O = ADP + phosphate + H(+)</text>
        <dbReference type="Rhea" id="RHEA:13065"/>
        <dbReference type="ChEBI" id="CHEBI:15377"/>
        <dbReference type="ChEBI" id="CHEBI:15378"/>
        <dbReference type="ChEBI" id="CHEBI:30616"/>
        <dbReference type="ChEBI" id="CHEBI:43474"/>
        <dbReference type="ChEBI" id="CHEBI:456216"/>
    </reaction>
</comment>
<protein>
    <submittedName>
        <fullName evidence="3">Bifunctional ATPase</fullName>
    </submittedName>
</protein>
<dbReference type="KEGG" id="bdw:94335383"/>
<dbReference type="Gene3D" id="3.90.640.10">
    <property type="entry name" value="Actin, Chain A, domain 4"/>
    <property type="match status" value="1"/>
</dbReference>
<evidence type="ECO:0000313" key="3">
    <source>
        <dbReference type="EMBL" id="KAK2198080.1"/>
    </source>
</evidence>
<sequence length="435" mass="48368">MNRPFVLDFGTVTFRVGRAGDKDPLLSVPPFFGRVLLDGDQGGDFGADWLNYAVFPLSQRTKHDNTVPTPIVKYVNNNFDIDFEMLEKFLEGCEGSRGISETFQESSMIVSEPNLQNDKFRRIFTEVLVEKFKVDRLLLCKRAPLSCYASARTSGIVVDVGGSCSNVAAVSEGFVIQSSIQQEPVGGILLDRTFLKYLEHNQVTIRPCFEYYKTQQGDKKTVNTREMPYVHESYYDWCRLYATSRLKETCIVANSNLNMDLDVPETDFALPDGSYLYTHTCKALCGLACAVLFNDKSLLQDPEHLNAIAKEPLCNYYQGTSVTLDSILSGSSGLGNLLNKCMKSLNPETVHCDTKSTIILSGGTTRHPAVAPLLQKALDKQDFDELINIGGIEQQNSSFIGASILASLGGFDTYSISRREIQEHGIHVILQRKCP</sequence>
<comment type="similarity">
    <text evidence="2">Belongs to the actin family.</text>
</comment>
<reference evidence="3" key="1">
    <citation type="journal article" date="2023" name="Nat. Microbiol.">
        <title>Babesia duncani multi-omics identifies virulence factors and drug targets.</title>
        <authorList>
            <person name="Singh P."/>
            <person name="Lonardi S."/>
            <person name="Liang Q."/>
            <person name="Vydyam P."/>
            <person name="Khabirova E."/>
            <person name="Fang T."/>
            <person name="Gihaz S."/>
            <person name="Thekkiniath J."/>
            <person name="Munshi M."/>
            <person name="Abel S."/>
            <person name="Ciampossin L."/>
            <person name="Batugedara G."/>
            <person name="Gupta M."/>
            <person name="Lu X.M."/>
            <person name="Lenz T."/>
            <person name="Chakravarty S."/>
            <person name="Cornillot E."/>
            <person name="Hu Y."/>
            <person name="Ma W."/>
            <person name="Gonzalez L.M."/>
            <person name="Sanchez S."/>
            <person name="Estrada K."/>
            <person name="Sanchez-Flores A."/>
            <person name="Montero E."/>
            <person name="Harb O.S."/>
            <person name="Le Roch K.G."/>
            <person name="Mamoun C.B."/>
        </authorList>
    </citation>
    <scope>NUCLEOTIDE SEQUENCE</scope>
    <source>
        <strain evidence="3">WA1</strain>
    </source>
</reference>
<dbReference type="GeneID" id="94335383"/>
<dbReference type="PANTHER" id="PTHR11937">
    <property type="entry name" value="ACTIN"/>
    <property type="match status" value="1"/>
</dbReference>
<dbReference type="Proteomes" id="UP001214638">
    <property type="component" value="Unassembled WGS sequence"/>
</dbReference>
<dbReference type="Gene3D" id="3.30.420.40">
    <property type="match status" value="2"/>
</dbReference>
<dbReference type="SUPFAM" id="SSF53067">
    <property type="entry name" value="Actin-like ATPase domain"/>
    <property type="match status" value="2"/>
</dbReference>
<organism evidence="3 4">
    <name type="scientific">Babesia duncani</name>
    <dbReference type="NCBI Taxonomy" id="323732"/>
    <lineage>
        <taxon>Eukaryota</taxon>
        <taxon>Sar</taxon>
        <taxon>Alveolata</taxon>
        <taxon>Apicomplexa</taxon>
        <taxon>Aconoidasida</taxon>
        <taxon>Piroplasmida</taxon>
        <taxon>Babesiidae</taxon>
        <taxon>Babesia</taxon>
    </lineage>
</organism>
<dbReference type="AlphaFoldDB" id="A0AAD9PND5"/>
<dbReference type="SMART" id="SM00268">
    <property type="entry name" value="ACTIN"/>
    <property type="match status" value="1"/>
</dbReference>
<evidence type="ECO:0000256" key="2">
    <source>
        <dbReference type="RuleBase" id="RU000487"/>
    </source>
</evidence>
<name>A0AAD9PND5_9APIC</name>
<dbReference type="EMBL" id="JALLKP010000001">
    <property type="protein sequence ID" value="KAK2198080.1"/>
    <property type="molecule type" value="Genomic_DNA"/>
</dbReference>
<evidence type="ECO:0000256" key="1">
    <source>
        <dbReference type="ARBA" id="ARBA00049360"/>
    </source>
</evidence>
<accession>A0AAD9PND5</accession>